<evidence type="ECO:0000256" key="1">
    <source>
        <dbReference type="ARBA" id="ARBA00022679"/>
    </source>
</evidence>
<keyword evidence="5" id="KW-1185">Reference proteome</keyword>
<dbReference type="PANTHER" id="PTHR43072:SF23">
    <property type="entry name" value="UPF0039 PROTEIN C11D3.02C"/>
    <property type="match status" value="1"/>
</dbReference>
<dbReference type="InterPro" id="IPR016181">
    <property type="entry name" value="Acyl_CoA_acyltransferase"/>
</dbReference>
<proteinExistence type="predicted"/>
<dbReference type="Pfam" id="PF00583">
    <property type="entry name" value="Acetyltransf_1"/>
    <property type="match status" value="1"/>
</dbReference>
<evidence type="ECO:0000313" key="4">
    <source>
        <dbReference type="EMBL" id="MBE0369599.1"/>
    </source>
</evidence>
<name>A0ABR9EF31_9GAMM</name>
<dbReference type="CDD" id="cd04301">
    <property type="entry name" value="NAT_SF"/>
    <property type="match status" value="1"/>
</dbReference>
<accession>A0ABR9EF31</accession>
<gene>
    <name evidence="4" type="primary">pat</name>
    <name evidence="4" type="ORF">PAUR_a4133</name>
</gene>
<sequence>MNIRVAREIDLPAIVSIYNETIASRMVTAETEPTTVEARKAWFFSHNAERPLFVYEEAGEVLAWLSFKSFYGRPAYIGTCELSIYITEHTQGNGLGTTLLQFAEQHARNIAVDTLLGFIFSHNKPSIKLFERQGYSRWGELPDIAKMDQKRYSLAIFGKQLSLP</sequence>
<evidence type="ECO:0000259" key="3">
    <source>
        <dbReference type="PROSITE" id="PS51186"/>
    </source>
</evidence>
<organism evidence="4 5">
    <name type="scientific">Pseudoalteromonas aurantia 208</name>
    <dbReference type="NCBI Taxonomy" id="1314867"/>
    <lineage>
        <taxon>Bacteria</taxon>
        <taxon>Pseudomonadati</taxon>
        <taxon>Pseudomonadota</taxon>
        <taxon>Gammaproteobacteria</taxon>
        <taxon>Alteromonadales</taxon>
        <taxon>Pseudoalteromonadaceae</taxon>
        <taxon>Pseudoalteromonas</taxon>
    </lineage>
</organism>
<keyword evidence="2" id="KW-0012">Acyltransferase</keyword>
<reference evidence="4 5" key="1">
    <citation type="submission" date="2015-03" db="EMBL/GenBank/DDBJ databases">
        <title>Genome sequence of Pseudoalteromonas aurantia.</title>
        <authorList>
            <person name="Xie B.-B."/>
            <person name="Rong J.-C."/>
            <person name="Qin Q.-L."/>
            <person name="Zhang Y.-Z."/>
        </authorList>
    </citation>
    <scope>NUCLEOTIDE SEQUENCE [LARGE SCALE GENOMIC DNA]</scope>
    <source>
        <strain evidence="4 5">208</strain>
    </source>
</reference>
<protein>
    <submittedName>
        <fullName evidence="4">Phosphinothricin acetyltransferase</fullName>
    </submittedName>
</protein>
<feature type="domain" description="N-acetyltransferase" evidence="3">
    <location>
        <begin position="1"/>
        <end position="152"/>
    </location>
</feature>
<dbReference type="RefSeq" id="WP_192508820.1">
    <property type="nucleotide sequence ID" value="NZ_AQGV01000013.1"/>
</dbReference>
<dbReference type="InterPro" id="IPR000182">
    <property type="entry name" value="GNAT_dom"/>
</dbReference>
<evidence type="ECO:0000313" key="5">
    <source>
        <dbReference type="Proteomes" id="UP000615755"/>
    </source>
</evidence>
<keyword evidence="1" id="KW-0808">Transferase</keyword>
<dbReference type="SUPFAM" id="SSF55729">
    <property type="entry name" value="Acyl-CoA N-acyltransferases (Nat)"/>
    <property type="match status" value="1"/>
</dbReference>
<comment type="caution">
    <text evidence="4">The sequence shown here is derived from an EMBL/GenBank/DDBJ whole genome shotgun (WGS) entry which is preliminary data.</text>
</comment>
<evidence type="ECO:0000256" key="2">
    <source>
        <dbReference type="ARBA" id="ARBA00023315"/>
    </source>
</evidence>
<dbReference type="Gene3D" id="3.40.630.30">
    <property type="match status" value="1"/>
</dbReference>
<dbReference type="EMBL" id="AQGV01000013">
    <property type="protein sequence ID" value="MBE0369599.1"/>
    <property type="molecule type" value="Genomic_DNA"/>
</dbReference>
<dbReference type="PROSITE" id="PS51186">
    <property type="entry name" value="GNAT"/>
    <property type="match status" value="1"/>
</dbReference>
<dbReference type="Proteomes" id="UP000615755">
    <property type="component" value="Unassembled WGS sequence"/>
</dbReference>
<dbReference type="PANTHER" id="PTHR43072">
    <property type="entry name" value="N-ACETYLTRANSFERASE"/>
    <property type="match status" value="1"/>
</dbReference>